<keyword evidence="4" id="KW-1185">Reference proteome</keyword>
<keyword evidence="2" id="KW-0472">Membrane</keyword>
<keyword evidence="2" id="KW-0812">Transmembrane</keyword>
<sequence length="132" mass="15067">MPESPGESGFWFPFNSNYTGFWWLMCVVLFITSRQAAVVIILTVSLFGSRILAADGKEWRFHKMKFEQGFPKVLSHEAFLYPSRGFLEAHTLSQGTLKDNRNTPSSSSRIRDDPEAVQARKKVYVKCATENK</sequence>
<protein>
    <submittedName>
        <fullName evidence="3">Uncharacterized protein</fullName>
    </submittedName>
</protein>
<evidence type="ECO:0000256" key="1">
    <source>
        <dbReference type="SAM" id="MobiDB-lite"/>
    </source>
</evidence>
<name>A0A8X7ZKF8_POPTO</name>
<feature type="region of interest" description="Disordered" evidence="1">
    <location>
        <begin position="95"/>
        <end position="117"/>
    </location>
</feature>
<comment type="caution">
    <text evidence="3">The sequence shown here is derived from an EMBL/GenBank/DDBJ whole genome shotgun (WGS) entry which is preliminary data.</text>
</comment>
<feature type="compositionally biased region" description="Polar residues" evidence="1">
    <location>
        <begin position="95"/>
        <end position="108"/>
    </location>
</feature>
<evidence type="ECO:0000313" key="4">
    <source>
        <dbReference type="Proteomes" id="UP000886885"/>
    </source>
</evidence>
<feature type="transmembrane region" description="Helical" evidence="2">
    <location>
        <begin position="20"/>
        <end position="47"/>
    </location>
</feature>
<proteinExistence type="predicted"/>
<evidence type="ECO:0000313" key="3">
    <source>
        <dbReference type="EMBL" id="KAG6770550.1"/>
    </source>
</evidence>
<keyword evidence="2" id="KW-1133">Transmembrane helix</keyword>
<dbReference type="Proteomes" id="UP000886885">
    <property type="component" value="Chromosome 6D"/>
</dbReference>
<reference evidence="3" key="1">
    <citation type="journal article" date="2020" name="bioRxiv">
        <title>Hybrid origin of Populus tomentosa Carr. identified through genome sequencing and phylogenomic analysis.</title>
        <authorList>
            <person name="An X."/>
            <person name="Gao K."/>
            <person name="Chen Z."/>
            <person name="Li J."/>
            <person name="Yang X."/>
            <person name="Yang X."/>
            <person name="Zhou J."/>
            <person name="Guo T."/>
            <person name="Zhao T."/>
            <person name="Huang S."/>
            <person name="Miao D."/>
            <person name="Khan W.U."/>
            <person name="Rao P."/>
            <person name="Ye M."/>
            <person name="Lei B."/>
            <person name="Liao W."/>
            <person name="Wang J."/>
            <person name="Ji L."/>
            <person name="Li Y."/>
            <person name="Guo B."/>
            <person name="Mustafa N.S."/>
            <person name="Li S."/>
            <person name="Yun Q."/>
            <person name="Keller S.R."/>
            <person name="Mao J."/>
            <person name="Zhang R."/>
            <person name="Strauss S.H."/>
        </authorList>
    </citation>
    <scope>NUCLEOTIDE SEQUENCE</scope>
    <source>
        <strain evidence="3">GM15</strain>
        <tissue evidence="3">Leaf</tissue>
    </source>
</reference>
<organism evidence="3 4">
    <name type="scientific">Populus tomentosa</name>
    <name type="common">Chinese white poplar</name>
    <dbReference type="NCBI Taxonomy" id="118781"/>
    <lineage>
        <taxon>Eukaryota</taxon>
        <taxon>Viridiplantae</taxon>
        <taxon>Streptophyta</taxon>
        <taxon>Embryophyta</taxon>
        <taxon>Tracheophyta</taxon>
        <taxon>Spermatophyta</taxon>
        <taxon>Magnoliopsida</taxon>
        <taxon>eudicotyledons</taxon>
        <taxon>Gunneridae</taxon>
        <taxon>Pentapetalae</taxon>
        <taxon>rosids</taxon>
        <taxon>fabids</taxon>
        <taxon>Malpighiales</taxon>
        <taxon>Salicaceae</taxon>
        <taxon>Saliceae</taxon>
        <taxon>Populus</taxon>
    </lineage>
</organism>
<evidence type="ECO:0000256" key="2">
    <source>
        <dbReference type="SAM" id="Phobius"/>
    </source>
</evidence>
<accession>A0A8X7ZKF8</accession>
<dbReference type="AlphaFoldDB" id="A0A8X7ZKF8"/>
<gene>
    <name evidence="3" type="ORF">POTOM_026235</name>
</gene>
<dbReference type="EMBL" id="JAAWWB010000012">
    <property type="protein sequence ID" value="KAG6770550.1"/>
    <property type="molecule type" value="Genomic_DNA"/>
</dbReference>